<evidence type="ECO:0000313" key="3">
    <source>
        <dbReference type="Proteomes" id="UP000764110"/>
    </source>
</evidence>
<dbReference type="PANTHER" id="PTHR36142:SF5">
    <property type="entry name" value="METALLO-BETA-LACTAMASE DOMAIN-CONTAINING PROTEIN"/>
    <property type="match status" value="1"/>
</dbReference>
<feature type="region of interest" description="Disordered" evidence="1">
    <location>
        <begin position="331"/>
        <end position="363"/>
    </location>
</feature>
<gene>
    <name evidence="2" type="ORF">MHUMG1_06811</name>
</gene>
<dbReference type="PANTHER" id="PTHR36142">
    <property type="entry name" value="METALLO-HYDROLASE/OXIDOREDUCTASE SUPERFAMILY PROTEIN"/>
    <property type="match status" value="1"/>
</dbReference>
<proteinExistence type="predicted"/>
<dbReference type="EMBL" id="JACEFI010000012">
    <property type="protein sequence ID" value="KAH0595634.1"/>
    <property type="molecule type" value="Genomic_DNA"/>
</dbReference>
<sequence>MRADLGNTSGGASHGWLEIGLKRPFATIQVFDGWASLMNVLKSVDHELASKHRILAVHDANCETFCNTFINVSEKSAYTQLLFSGGFSALTRGSFGIESRLQTPTMALSIRQLNGDASFLLTFEPVESGPPDGASMPELFRILLDPWLVGPSNIFHSKFSSTMHVQGACVSTLQDLPEPDLVIVSNGRSDHCNEATLRQLAPRGTKTIILAEPTAAKQIRSWKYFDDRKILTLQRWQDPRQSGRDTVIRIPIRSGTAGGHRGLVTVSFISRGRSTKGIDSAIGITYRPAPLGLSISQPPVTTASTPLSTPSLDFASRTTSPSELYTPEVLETPTLPPLPALPTLTPTGSPAAHSSKAGRSLTTLSHPQNRRVSGVSVIFSPHGISYSAIEGYATSHLVSEAALPLTALLHCFDAVSQPWWLGGNVTSGFHHGQEIIAKLGARAWISTYDGDKFLRGLARRLTRRKKYKTHEVRNSVHGATVGLHNTPKPSSRRCGKMDRPTEIMALNIGEEIALTSDGVWATEAASPMGSGYLNRRLSIPHLLYANASGESISSPFRVSKLWPSMFLA</sequence>
<keyword evidence="3" id="KW-1185">Reference proteome</keyword>
<accession>A0A9P8S5T2</accession>
<reference evidence="2 3" key="1">
    <citation type="submission" date="2020-07" db="EMBL/GenBank/DDBJ databases">
        <title>Metarhizium humberi genome.</title>
        <authorList>
            <person name="Lysoe E."/>
        </authorList>
    </citation>
    <scope>NUCLEOTIDE SEQUENCE [LARGE SCALE GENOMIC DNA]</scope>
    <source>
        <strain evidence="2 3">ESALQ1638</strain>
    </source>
</reference>
<organism evidence="2 3">
    <name type="scientific">Metarhizium humberi</name>
    <dbReference type="NCBI Taxonomy" id="2596975"/>
    <lineage>
        <taxon>Eukaryota</taxon>
        <taxon>Fungi</taxon>
        <taxon>Dikarya</taxon>
        <taxon>Ascomycota</taxon>
        <taxon>Pezizomycotina</taxon>
        <taxon>Sordariomycetes</taxon>
        <taxon>Hypocreomycetidae</taxon>
        <taxon>Hypocreales</taxon>
        <taxon>Clavicipitaceae</taxon>
        <taxon>Metarhizium</taxon>
    </lineage>
</organism>
<dbReference type="Proteomes" id="UP000764110">
    <property type="component" value="Unassembled WGS sequence"/>
</dbReference>
<name>A0A9P8S5T2_9HYPO</name>
<evidence type="ECO:0000313" key="2">
    <source>
        <dbReference type="EMBL" id="KAH0595634.1"/>
    </source>
</evidence>
<dbReference type="InterPro" id="IPR036866">
    <property type="entry name" value="RibonucZ/Hydroxyglut_hydro"/>
</dbReference>
<protein>
    <submittedName>
        <fullName evidence="2">Uncharacterized protein</fullName>
    </submittedName>
</protein>
<dbReference type="Gene3D" id="3.60.15.10">
    <property type="entry name" value="Ribonuclease Z/Hydroxyacylglutathione hydrolase-like"/>
    <property type="match status" value="1"/>
</dbReference>
<comment type="caution">
    <text evidence="2">The sequence shown here is derived from an EMBL/GenBank/DDBJ whole genome shotgun (WGS) entry which is preliminary data.</text>
</comment>
<evidence type="ECO:0000256" key="1">
    <source>
        <dbReference type="SAM" id="MobiDB-lite"/>
    </source>
</evidence>
<dbReference type="AlphaFoldDB" id="A0A9P8S5T2"/>